<reference evidence="1 2" key="1">
    <citation type="submission" date="2018-01" db="EMBL/GenBank/DDBJ databases">
        <title>Twenty Corynebacterium bovis Genomes.</title>
        <authorList>
            <person name="Gulvik C.A."/>
        </authorList>
    </citation>
    <scope>NUCLEOTIDE SEQUENCE [LARGE SCALE GENOMIC DNA]</scope>
    <source>
        <strain evidence="1 2">16-2004</strain>
    </source>
</reference>
<dbReference type="InterPro" id="IPR009241">
    <property type="entry name" value="HigB-like"/>
</dbReference>
<dbReference type="EMBL" id="PQNQ01000012">
    <property type="protein sequence ID" value="RRQ03987.1"/>
    <property type="molecule type" value="Genomic_DNA"/>
</dbReference>
<keyword evidence="2" id="KW-1185">Reference proteome</keyword>
<evidence type="ECO:0000313" key="2">
    <source>
        <dbReference type="Proteomes" id="UP000278422"/>
    </source>
</evidence>
<organism evidence="1 2">
    <name type="scientific">Corynebacterium bovis</name>
    <dbReference type="NCBI Taxonomy" id="36808"/>
    <lineage>
        <taxon>Bacteria</taxon>
        <taxon>Bacillati</taxon>
        <taxon>Actinomycetota</taxon>
        <taxon>Actinomycetes</taxon>
        <taxon>Mycobacteriales</taxon>
        <taxon>Corynebacteriaceae</taxon>
        <taxon>Corynebacterium</taxon>
    </lineage>
</organism>
<dbReference type="AlphaFoldDB" id="A0A426Q4R1"/>
<dbReference type="Proteomes" id="UP000278422">
    <property type="component" value="Unassembled WGS sequence"/>
</dbReference>
<protein>
    <recommendedName>
        <fullName evidence="3">Addiction module toxin RelE</fullName>
    </recommendedName>
</protein>
<dbReference type="Pfam" id="PF05973">
    <property type="entry name" value="Gp49"/>
    <property type="match status" value="1"/>
</dbReference>
<proteinExistence type="predicted"/>
<name>A0A426Q4R1_9CORY</name>
<gene>
    <name evidence="1" type="ORF">CXF42_05425</name>
</gene>
<evidence type="ECO:0008006" key="3">
    <source>
        <dbReference type="Google" id="ProtNLM"/>
    </source>
</evidence>
<comment type="caution">
    <text evidence="1">The sequence shown here is derived from an EMBL/GenBank/DDBJ whole genome shotgun (WGS) entry which is preliminary data.</text>
</comment>
<evidence type="ECO:0000313" key="1">
    <source>
        <dbReference type="EMBL" id="RRQ03987.1"/>
    </source>
</evidence>
<feature type="non-terminal residue" evidence="1">
    <location>
        <position position="1"/>
    </location>
</feature>
<dbReference type="RefSeq" id="WP_221624516.1">
    <property type="nucleotide sequence ID" value="NZ_PQNQ01000012.1"/>
</dbReference>
<sequence>YHVCMMRGVVFLDATLAEIRDLPDPARQRIGYQLEQLQRGRRPHSWKAINGLPGVYEIRVMFPDGIARTLYITMGEDDSYIAPLVTFVKKSNKTPKRILDKAKSRLRTLKEQGYDK</sequence>
<accession>A0A426Q4R1</accession>